<name>A0AAJ6BE79_9BACT</name>
<dbReference type="SUPFAM" id="SSF55729">
    <property type="entry name" value="Acyl-CoA N-acyltransferases (Nat)"/>
    <property type="match status" value="1"/>
</dbReference>
<dbReference type="PANTHER" id="PTHR43877:SF2">
    <property type="entry name" value="AMINOALKYLPHOSPHONATE N-ACETYLTRANSFERASE-RELATED"/>
    <property type="match status" value="1"/>
</dbReference>
<dbReference type="PANTHER" id="PTHR43877">
    <property type="entry name" value="AMINOALKYLPHOSPHONATE N-ACETYLTRANSFERASE-RELATED-RELATED"/>
    <property type="match status" value="1"/>
</dbReference>
<accession>A0AAJ6BE79</accession>
<proteinExistence type="predicted"/>
<gene>
    <name evidence="4" type="ORF">P0Y53_17705</name>
</gene>
<dbReference type="InterPro" id="IPR050832">
    <property type="entry name" value="Bact_Acetyltransf"/>
</dbReference>
<dbReference type="GO" id="GO:0016747">
    <property type="term" value="F:acyltransferase activity, transferring groups other than amino-acyl groups"/>
    <property type="evidence" value="ECO:0007669"/>
    <property type="project" value="InterPro"/>
</dbReference>
<dbReference type="Proteomes" id="UP001220610">
    <property type="component" value="Chromosome"/>
</dbReference>
<sequence length="157" mass="17251">MSLTDSSLTLLSYTPELQPYFERFNKAWLNKYFAVEPVDEYVLTQPEAALLKDGGAILFAQYQGTVIGCVALKQLGNGLMELTKMAVDENYQGLGGGKFLCAAAVDRARELGASRLILYSQSQLGPALAIYRKLGFIDIPLEAGKYKRADVMMALDL</sequence>
<evidence type="ECO:0000256" key="1">
    <source>
        <dbReference type="ARBA" id="ARBA00022679"/>
    </source>
</evidence>
<evidence type="ECO:0000313" key="4">
    <source>
        <dbReference type="EMBL" id="WEK34325.1"/>
    </source>
</evidence>
<dbReference type="AlphaFoldDB" id="A0AAJ6BE79"/>
<dbReference type="InterPro" id="IPR000182">
    <property type="entry name" value="GNAT_dom"/>
</dbReference>
<dbReference type="EMBL" id="CP119311">
    <property type="protein sequence ID" value="WEK34325.1"/>
    <property type="molecule type" value="Genomic_DNA"/>
</dbReference>
<evidence type="ECO:0000259" key="3">
    <source>
        <dbReference type="PROSITE" id="PS51186"/>
    </source>
</evidence>
<keyword evidence="2" id="KW-0012">Acyltransferase</keyword>
<dbReference type="PROSITE" id="PS51186">
    <property type="entry name" value="GNAT"/>
    <property type="match status" value="1"/>
</dbReference>
<dbReference type="Pfam" id="PF00583">
    <property type="entry name" value="Acetyltransf_1"/>
    <property type="match status" value="1"/>
</dbReference>
<dbReference type="Gene3D" id="3.40.630.30">
    <property type="match status" value="1"/>
</dbReference>
<protein>
    <submittedName>
        <fullName evidence="4">GNAT family N-acetyltransferase</fullName>
    </submittedName>
</protein>
<organism evidence="4 5">
    <name type="scientific">Candidatus Pseudobacter hemicellulosilyticus</name>
    <dbReference type="NCBI Taxonomy" id="3121375"/>
    <lineage>
        <taxon>Bacteria</taxon>
        <taxon>Pseudomonadati</taxon>
        <taxon>Bacteroidota</taxon>
        <taxon>Chitinophagia</taxon>
        <taxon>Chitinophagales</taxon>
        <taxon>Chitinophagaceae</taxon>
        <taxon>Pseudobacter</taxon>
    </lineage>
</organism>
<feature type="domain" description="N-acetyltransferase" evidence="3">
    <location>
        <begin position="8"/>
        <end position="157"/>
    </location>
</feature>
<dbReference type="CDD" id="cd04301">
    <property type="entry name" value="NAT_SF"/>
    <property type="match status" value="1"/>
</dbReference>
<reference evidence="4" key="1">
    <citation type="submission" date="2023-03" db="EMBL/GenBank/DDBJ databases">
        <title>Andean soil-derived lignocellulolytic bacterial consortium as a source of novel taxa and putative plastic-active enzymes.</title>
        <authorList>
            <person name="Diaz-Garcia L."/>
            <person name="Chuvochina M."/>
            <person name="Feuerriegel G."/>
            <person name="Bunk B."/>
            <person name="Sproer C."/>
            <person name="Streit W.R."/>
            <person name="Rodriguez L.M."/>
            <person name="Overmann J."/>
            <person name="Jimenez D.J."/>
        </authorList>
    </citation>
    <scope>NUCLEOTIDE SEQUENCE</scope>
    <source>
        <strain evidence="4">MAG 7</strain>
    </source>
</reference>
<keyword evidence="1" id="KW-0808">Transferase</keyword>
<dbReference type="InterPro" id="IPR016181">
    <property type="entry name" value="Acyl_CoA_acyltransferase"/>
</dbReference>
<evidence type="ECO:0000313" key="5">
    <source>
        <dbReference type="Proteomes" id="UP001220610"/>
    </source>
</evidence>
<evidence type="ECO:0000256" key="2">
    <source>
        <dbReference type="ARBA" id="ARBA00023315"/>
    </source>
</evidence>